<dbReference type="GO" id="GO:0003723">
    <property type="term" value="F:RNA binding"/>
    <property type="evidence" value="ECO:0007669"/>
    <property type="project" value="InterPro"/>
</dbReference>
<keyword evidence="3" id="KW-1185">Reference proteome</keyword>
<evidence type="ECO:0000313" key="3">
    <source>
        <dbReference type="Proteomes" id="UP000630353"/>
    </source>
</evidence>
<protein>
    <recommendedName>
        <fullName evidence="1">B3/B4 tRNA-binding domain-containing protein</fullName>
    </recommendedName>
</protein>
<dbReference type="GO" id="GO:0004826">
    <property type="term" value="F:phenylalanine-tRNA ligase activity"/>
    <property type="evidence" value="ECO:0007669"/>
    <property type="project" value="InterPro"/>
</dbReference>
<dbReference type="RefSeq" id="WP_229837415.1">
    <property type="nucleotide sequence ID" value="NZ_BMZS01000010.1"/>
</dbReference>
<dbReference type="Proteomes" id="UP000630353">
    <property type="component" value="Unassembled WGS sequence"/>
</dbReference>
<reference evidence="2" key="1">
    <citation type="journal article" date="2014" name="Int. J. Syst. Evol. Microbiol.">
        <title>Complete genome sequence of Corynebacterium casei LMG S-19264T (=DSM 44701T), isolated from a smear-ripened cheese.</title>
        <authorList>
            <consortium name="US DOE Joint Genome Institute (JGI-PGF)"/>
            <person name="Walter F."/>
            <person name="Albersmeier A."/>
            <person name="Kalinowski J."/>
            <person name="Ruckert C."/>
        </authorList>
    </citation>
    <scope>NUCLEOTIDE SEQUENCE</scope>
    <source>
        <strain evidence="2">KCTC 42651</strain>
    </source>
</reference>
<name>A0A918XV50_9PROT</name>
<reference evidence="2" key="2">
    <citation type="submission" date="2020-09" db="EMBL/GenBank/DDBJ databases">
        <authorList>
            <person name="Sun Q."/>
            <person name="Kim S."/>
        </authorList>
    </citation>
    <scope>NUCLEOTIDE SEQUENCE</scope>
    <source>
        <strain evidence="2">KCTC 42651</strain>
    </source>
</reference>
<proteinExistence type="predicted"/>
<feature type="domain" description="B3/B4 tRNA-binding" evidence="1">
    <location>
        <begin position="69"/>
        <end position="225"/>
    </location>
</feature>
<comment type="caution">
    <text evidence="2">The sequence shown here is derived from an EMBL/GenBank/DDBJ whole genome shotgun (WGS) entry which is preliminary data.</text>
</comment>
<organism evidence="2 3">
    <name type="scientific">Thalassobaculum fulvum</name>
    <dbReference type="NCBI Taxonomy" id="1633335"/>
    <lineage>
        <taxon>Bacteria</taxon>
        <taxon>Pseudomonadati</taxon>
        <taxon>Pseudomonadota</taxon>
        <taxon>Alphaproteobacteria</taxon>
        <taxon>Rhodospirillales</taxon>
        <taxon>Thalassobaculaceae</taxon>
        <taxon>Thalassobaculum</taxon>
    </lineage>
</organism>
<dbReference type="PANTHER" id="PTHR39209:SF2">
    <property type="entry name" value="CYTOPLASMIC PROTEIN"/>
    <property type="match status" value="1"/>
</dbReference>
<dbReference type="PANTHER" id="PTHR39209">
    <property type="match status" value="1"/>
</dbReference>
<gene>
    <name evidence="2" type="ORF">GCM10017083_41220</name>
</gene>
<evidence type="ECO:0000259" key="1">
    <source>
        <dbReference type="SMART" id="SM00873"/>
    </source>
</evidence>
<evidence type="ECO:0000313" key="2">
    <source>
        <dbReference type="EMBL" id="GHD58365.1"/>
    </source>
</evidence>
<dbReference type="InterPro" id="IPR005146">
    <property type="entry name" value="B3/B4_tRNA-bd"/>
</dbReference>
<dbReference type="SMART" id="SM00873">
    <property type="entry name" value="B3_4"/>
    <property type="match status" value="1"/>
</dbReference>
<dbReference type="Gene3D" id="3.50.40.10">
    <property type="entry name" value="Phenylalanyl-trna Synthetase, Chain B, domain 3"/>
    <property type="match status" value="1"/>
</dbReference>
<accession>A0A918XV50</accession>
<dbReference type="InterPro" id="IPR020825">
    <property type="entry name" value="Phe-tRNA_synthase-like_B3/B4"/>
</dbReference>
<dbReference type="SUPFAM" id="SSF56037">
    <property type="entry name" value="PheT/TilS domain"/>
    <property type="match status" value="1"/>
</dbReference>
<sequence length="235" mass="25315">MIGQRNDMMPEFTPSVSSAVAALRPDFRAVSVRVVGGRNLADDPEATAMLSAAVAGIADGPDWGEAHLAAWAEAYRAFGARPNRTPCSAEALRKRALKQGALPAINAVVDVYNALSLRYAIPVGGEDLRAYSGSPRLIVADGSESFETTANGEPAVETVDAGEVVWRDDLGVTCRRWNWRQGPRTRLTEASTDMWFVFERLDPMPLSAAEEAAGELVDYLRRLAPGLDSDVTVLP</sequence>
<dbReference type="EMBL" id="BMZS01000010">
    <property type="protein sequence ID" value="GHD58365.1"/>
    <property type="molecule type" value="Genomic_DNA"/>
</dbReference>
<dbReference type="Pfam" id="PF03483">
    <property type="entry name" value="B3_4"/>
    <property type="match status" value="1"/>
</dbReference>
<dbReference type="AlphaFoldDB" id="A0A918XV50"/>